<dbReference type="RefSeq" id="WP_090060991.1">
    <property type="nucleotide sequence ID" value="NZ_FORH01000004.1"/>
</dbReference>
<sequence>MATVQVSDDTFSSEVLESDIPVVVDFWAEWCGPCKQIGPSLEELAKELDGKVKIAKVNVDENPNAPAQFGVRSIPALFMFKGGEVVSAKIGAAPKAALANWIAEES</sequence>
<dbReference type="PROSITE" id="PS00194">
    <property type="entry name" value="THIOREDOXIN_1"/>
    <property type="match status" value="1"/>
</dbReference>
<evidence type="ECO:0000256" key="5">
    <source>
        <dbReference type="ARBA" id="ARBA00023284"/>
    </source>
</evidence>
<dbReference type="Gene3D" id="3.40.30.10">
    <property type="entry name" value="Glutaredoxin"/>
    <property type="match status" value="1"/>
</dbReference>
<evidence type="ECO:0000256" key="7">
    <source>
        <dbReference type="PIRNR" id="PIRNR000077"/>
    </source>
</evidence>
<dbReference type="EMBL" id="FORH01000004">
    <property type="protein sequence ID" value="SFJ58011.1"/>
    <property type="molecule type" value="Genomic_DNA"/>
</dbReference>
<evidence type="ECO:0000256" key="1">
    <source>
        <dbReference type="ARBA" id="ARBA00008987"/>
    </source>
</evidence>
<gene>
    <name evidence="11" type="ORF">SAMN04487991_2468</name>
</gene>
<keyword evidence="5 9" id="KW-0676">Redox-active center</keyword>
<feature type="active site" description="Nucleophile" evidence="8">
    <location>
        <position position="31"/>
    </location>
</feature>
<dbReference type="PROSITE" id="PS51352">
    <property type="entry name" value="THIOREDOXIN_2"/>
    <property type="match status" value="1"/>
</dbReference>
<dbReference type="InterPro" id="IPR036249">
    <property type="entry name" value="Thioredoxin-like_sf"/>
</dbReference>
<evidence type="ECO:0000259" key="10">
    <source>
        <dbReference type="PROSITE" id="PS51352"/>
    </source>
</evidence>
<evidence type="ECO:0000313" key="11">
    <source>
        <dbReference type="EMBL" id="SFJ58011.1"/>
    </source>
</evidence>
<keyword evidence="2" id="KW-0813">Transport</keyword>
<dbReference type="PANTHER" id="PTHR45663:SF11">
    <property type="entry name" value="GEO12009P1"/>
    <property type="match status" value="1"/>
</dbReference>
<dbReference type="OrthoDB" id="9790390at2"/>
<dbReference type="Proteomes" id="UP000199630">
    <property type="component" value="Unassembled WGS sequence"/>
</dbReference>
<name>A0A1I3SK31_9RHOB</name>
<evidence type="ECO:0000256" key="8">
    <source>
        <dbReference type="PIRSR" id="PIRSR000077-1"/>
    </source>
</evidence>
<keyword evidence="4 9" id="KW-1015">Disulfide bond</keyword>
<evidence type="ECO:0000256" key="6">
    <source>
        <dbReference type="NCBIfam" id="TIGR01068"/>
    </source>
</evidence>
<dbReference type="FunFam" id="3.40.30.10:FF:000001">
    <property type="entry name" value="Thioredoxin"/>
    <property type="match status" value="1"/>
</dbReference>
<feature type="active site" description="Nucleophile" evidence="8">
    <location>
        <position position="34"/>
    </location>
</feature>
<feature type="site" description="Deprotonates C-terminal active site Cys" evidence="8">
    <location>
        <position position="25"/>
    </location>
</feature>
<feature type="disulfide bond" description="Redox-active" evidence="9">
    <location>
        <begin position="31"/>
        <end position="34"/>
    </location>
</feature>
<dbReference type="SUPFAM" id="SSF52833">
    <property type="entry name" value="Thioredoxin-like"/>
    <property type="match status" value="1"/>
</dbReference>
<dbReference type="InterPro" id="IPR013766">
    <property type="entry name" value="Thioredoxin_domain"/>
</dbReference>
<proteinExistence type="inferred from homology"/>
<feature type="site" description="Contributes to redox potential value" evidence="8">
    <location>
        <position position="33"/>
    </location>
</feature>
<protein>
    <recommendedName>
        <fullName evidence="6 7">Thioredoxin</fullName>
    </recommendedName>
</protein>
<dbReference type="Pfam" id="PF00085">
    <property type="entry name" value="Thioredoxin"/>
    <property type="match status" value="1"/>
</dbReference>
<keyword evidence="3" id="KW-0249">Electron transport</keyword>
<organism evidence="11 12">
    <name type="scientific">Celeribacter neptunius</name>
    <dbReference type="NCBI Taxonomy" id="588602"/>
    <lineage>
        <taxon>Bacteria</taxon>
        <taxon>Pseudomonadati</taxon>
        <taxon>Pseudomonadota</taxon>
        <taxon>Alphaproteobacteria</taxon>
        <taxon>Rhodobacterales</taxon>
        <taxon>Roseobacteraceae</taxon>
        <taxon>Celeribacter</taxon>
    </lineage>
</organism>
<comment type="similarity">
    <text evidence="1 7">Belongs to the thioredoxin family.</text>
</comment>
<dbReference type="AlphaFoldDB" id="A0A1I3SK31"/>
<feature type="site" description="Contributes to redox potential value" evidence="8">
    <location>
        <position position="32"/>
    </location>
</feature>
<reference evidence="12" key="1">
    <citation type="submission" date="2016-10" db="EMBL/GenBank/DDBJ databases">
        <authorList>
            <person name="Varghese N."/>
            <person name="Submissions S."/>
        </authorList>
    </citation>
    <scope>NUCLEOTIDE SEQUENCE [LARGE SCALE GENOMIC DNA]</scope>
    <source>
        <strain evidence="12">DSM 26471</strain>
    </source>
</reference>
<accession>A0A1I3SK31</accession>
<evidence type="ECO:0000256" key="9">
    <source>
        <dbReference type="PIRSR" id="PIRSR000077-4"/>
    </source>
</evidence>
<evidence type="ECO:0000256" key="4">
    <source>
        <dbReference type="ARBA" id="ARBA00023157"/>
    </source>
</evidence>
<dbReference type="GO" id="GO:0005737">
    <property type="term" value="C:cytoplasm"/>
    <property type="evidence" value="ECO:0007669"/>
    <property type="project" value="TreeGrafter"/>
</dbReference>
<dbReference type="InterPro" id="IPR017937">
    <property type="entry name" value="Thioredoxin_CS"/>
</dbReference>
<evidence type="ECO:0000256" key="3">
    <source>
        <dbReference type="ARBA" id="ARBA00022982"/>
    </source>
</evidence>
<evidence type="ECO:0000256" key="2">
    <source>
        <dbReference type="ARBA" id="ARBA00022448"/>
    </source>
</evidence>
<dbReference type="NCBIfam" id="TIGR01068">
    <property type="entry name" value="thioredoxin"/>
    <property type="match status" value="1"/>
</dbReference>
<dbReference type="PANTHER" id="PTHR45663">
    <property type="entry name" value="GEO12009P1"/>
    <property type="match status" value="1"/>
</dbReference>
<dbReference type="CDD" id="cd02947">
    <property type="entry name" value="TRX_family"/>
    <property type="match status" value="1"/>
</dbReference>
<evidence type="ECO:0000313" key="12">
    <source>
        <dbReference type="Proteomes" id="UP000199630"/>
    </source>
</evidence>
<feature type="domain" description="Thioredoxin" evidence="10">
    <location>
        <begin position="1"/>
        <end position="106"/>
    </location>
</feature>
<dbReference type="PRINTS" id="PR00421">
    <property type="entry name" value="THIOREDOXIN"/>
</dbReference>
<keyword evidence="12" id="KW-1185">Reference proteome</keyword>
<dbReference type="InterPro" id="IPR005746">
    <property type="entry name" value="Thioredoxin"/>
</dbReference>
<dbReference type="PIRSF" id="PIRSF000077">
    <property type="entry name" value="Thioredoxin"/>
    <property type="match status" value="1"/>
</dbReference>
<dbReference type="GO" id="GO:0015035">
    <property type="term" value="F:protein-disulfide reductase activity"/>
    <property type="evidence" value="ECO:0007669"/>
    <property type="project" value="UniProtKB-UniRule"/>
</dbReference>
<dbReference type="STRING" id="588602.SAMN04487991_2468"/>